<reference evidence="4 5" key="1">
    <citation type="submission" date="2016-10" db="EMBL/GenBank/DDBJ databases">
        <authorList>
            <person name="de Groot N.N."/>
        </authorList>
    </citation>
    <scope>NUCLEOTIDE SEQUENCE [LARGE SCALE GENOMIC DNA]</scope>
    <source>
        <strain evidence="4 5">DSM 28286</strain>
    </source>
</reference>
<dbReference type="EMBL" id="FOXQ01000009">
    <property type="protein sequence ID" value="SFQ32374.1"/>
    <property type="molecule type" value="Genomic_DNA"/>
</dbReference>
<feature type="transmembrane region" description="Helical" evidence="1">
    <location>
        <begin position="556"/>
        <end position="577"/>
    </location>
</feature>
<dbReference type="Pfam" id="PF09822">
    <property type="entry name" value="ABC_transp_aux"/>
    <property type="match status" value="1"/>
</dbReference>
<dbReference type="Proteomes" id="UP000199031">
    <property type="component" value="Unassembled WGS sequence"/>
</dbReference>
<dbReference type="InterPro" id="IPR055396">
    <property type="entry name" value="DUF7088"/>
</dbReference>
<dbReference type="OrthoDB" id="9777219at2"/>
<keyword evidence="1" id="KW-0472">Membrane</keyword>
<keyword evidence="1" id="KW-0812">Transmembrane</keyword>
<sequence length="587" mass="66650">MKAGNQYSRTKNQWLILLAALVAVVYVSTFFRYRIDLTAEKRFSLNTSTKKLLNDVDTTINITVFLTGDLPADYKKLSIATNDLLNEFRDLSNNNIRFHFEKPGEHLPDSQRLNLYDSLQRLGVVFEQSSDIATGNEKAVQQLIIPSAIIQYGNYRPVAVDLRSSRTVFKNYNVVDEDPQPDKEATLNAAEALLEYKFANAIDKLTRKQIPTIAYCIGNGEAGPQYVNDLIQNLRNDYNLALFDLKQAYPNPELINTLLIVKPTIPFTDEDKLKLDQYVMHGGKIIWCIDKLYAELDSLMRSQADFVAFDRNLNIDDLLFRYGVRINGNLVQDLNCSKIPLVTGYNADGSPRMQRFPWPYYPFLSSPNNNIVSRNLDRVLSIFPSSIDTIKAPGITKTILLSTDTSSRLISSPAMVSINKIMDDISTENFASYNEHYIPVAVLLEGKFNSLYANRLTQSTKDSVSKALNKPFAPVNTNPTQQIVMSDADIVTNAISSTTGPLPMGELPYENYRFANREFFLNCIDYLTSTSGVFESRNKDFTLRLLDRKKVEAQKMAWQLINIAIPIALIIIFGFIYQWRRKNRFGV</sequence>
<keyword evidence="1" id="KW-1133">Transmembrane helix</keyword>
<dbReference type="RefSeq" id="WP_090659793.1">
    <property type="nucleotide sequence ID" value="NZ_FOXQ01000009.1"/>
</dbReference>
<dbReference type="Pfam" id="PF23357">
    <property type="entry name" value="DUF7088"/>
    <property type="match status" value="1"/>
</dbReference>
<name>A0A1I5XKB5_9BACT</name>
<accession>A0A1I5XKB5</accession>
<keyword evidence="5" id="KW-1185">Reference proteome</keyword>
<evidence type="ECO:0000259" key="2">
    <source>
        <dbReference type="Pfam" id="PF09822"/>
    </source>
</evidence>
<evidence type="ECO:0000313" key="5">
    <source>
        <dbReference type="Proteomes" id="UP000199031"/>
    </source>
</evidence>
<dbReference type="AlphaFoldDB" id="A0A1I5XKB5"/>
<dbReference type="InterPro" id="IPR019863">
    <property type="entry name" value="Motility-assoc_ABC-rel_GldG"/>
</dbReference>
<feature type="transmembrane region" description="Helical" evidence="1">
    <location>
        <begin position="12"/>
        <end position="33"/>
    </location>
</feature>
<dbReference type="NCBIfam" id="TIGR03521">
    <property type="entry name" value="GldG"/>
    <property type="match status" value="1"/>
</dbReference>
<evidence type="ECO:0000259" key="3">
    <source>
        <dbReference type="Pfam" id="PF23357"/>
    </source>
</evidence>
<protein>
    <submittedName>
        <fullName evidence="4">Gliding-associated putative ABC transporter substrate-binding component GldG</fullName>
    </submittedName>
</protein>
<organism evidence="4 5">
    <name type="scientific">Parafilimonas terrae</name>
    <dbReference type="NCBI Taxonomy" id="1465490"/>
    <lineage>
        <taxon>Bacteria</taxon>
        <taxon>Pseudomonadati</taxon>
        <taxon>Bacteroidota</taxon>
        <taxon>Chitinophagia</taxon>
        <taxon>Chitinophagales</taxon>
        <taxon>Chitinophagaceae</taxon>
        <taxon>Parafilimonas</taxon>
    </lineage>
</organism>
<dbReference type="STRING" id="1465490.SAMN05444277_1094"/>
<feature type="domain" description="ABC-type uncharacterised transport system" evidence="2">
    <location>
        <begin position="211"/>
        <end position="523"/>
    </location>
</feature>
<evidence type="ECO:0000256" key="1">
    <source>
        <dbReference type="SAM" id="Phobius"/>
    </source>
</evidence>
<feature type="domain" description="DUF7088" evidence="3">
    <location>
        <begin position="40"/>
        <end position="151"/>
    </location>
</feature>
<evidence type="ECO:0000313" key="4">
    <source>
        <dbReference type="EMBL" id="SFQ32374.1"/>
    </source>
</evidence>
<gene>
    <name evidence="4" type="ORF">SAMN05444277_1094</name>
</gene>
<dbReference type="InterPro" id="IPR019196">
    <property type="entry name" value="ABC_transp_unknown"/>
</dbReference>
<proteinExistence type="predicted"/>